<accession>A0A1Y0AZZ7</accession>
<organism evidence="2">
    <name type="scientific">Utricularia reniformis</name>
    <dbReference type="NCBI Taxonomy" id="192314"/>
    <lineage>
        <taxon>Eukaryota</taxon>
        <taxon>Viridiplantae</taxon>
        <taxon>Streptophyta</taxon>
        <taxon>Embryophyta</taxon>
        <taxon>Tracheophyta</taxon>
        <taxon>Spermatophyta</taxon>
        <taxon>Magnoliopsida</taxon>
        <taxon>eudicotyledons</taxon>
        <taxon>Gunneridae</taxon>
        <taxon>Pentapetalae</taxon>
        <taxon>asterids</taxon>
        <taxon>lamiids</taxon>
        <taxon>Lamiales</taxon>
        <taxon>Lentibulariaceae</taxon>
        <taxon>Utricularia</taxon>
    </lineage>
</organism>
<evidence type="ECO:0000256" key="1">
    <source>
        <dbReference type="SAM" id="MobiDB-lite"/>
    </source>
</evidence>
<dbReference type="AlphaFoldDB" id="A0A1Y0AZZ7"/>
<protein>
    <submittedName>
        <fullName evidence="2">Uncharacterized protein</fullName>
    </submittedName>
</protein>
<name>A0A1Y0AZZ7_9LAMI</name>
<geneLocation type="mitochondrion" evidence="2"/>
<evidence type="ECO:0000313" key="2">
    <source>
        <dbReference type="EMBL" id="ART30709.1"/>
    </source>
</evidence>
<sequence length="44" mass="5097">MKLRQEGTPRRRFSSWAAVSRSRGRSAPCPLSWVICSRPFFNLT</sequence>
<dbReference type="EMBL" id="KY774314">
    <property type="protein sequence ID" value="ART30709.1"/>
    <property type="molecule type" value="Genomic_DNA"/>
</dbReference>
<gene>
    <name evidence="2" type="ORF">AEK19_MT0445</name>
</gene>
<keyword evidence="2" id="KW-0496">Mitochondrion</keyword>
<proteinExistence type="predicted"/>
<feature type="region of interest" description="Disordered" evidence="1">
    <location>
        <begin position="1"/>
        <end position="27"/>
    </location>
</feature>
<reference evidence="2" key="1">
    <citation type="submission" date="2017-03" db="EMBL/GenBank/DDBJ databases">
        <title>The mitochondrial genome of the carnivorous plant Utricularia reniformis (Lentibulariaceae): structure, comparative analysis and evolutionary landmarks.</title>
        <authorList>
            <person name="Silva S.R."/>
            <person name="Alvarenga D.O."/>
            <person name="Michael T.P."/>
            <person name="Miranda V.F.O."/>
            <person name="Varani A.M."/>
        </authorList>
    </citation>
    <scope>NUCLEOTIDE SEQUENCE</scope>
</reference>